<feature type="region of interest" description="Disordered" evidence="1">
    <location>
        <begin position="1"/>
        <end position="111"/>
    </location>
</feature>
<feature type="compositionally biased region" description="Low complexity" evidence="1">
    <location>
        <begin position="18"/>
        <end position="35"/>
    </location>
</feature>
<organism evidence="2">
    <name type="scientific">Chromera velia CCMP2878</name>
    <dbReference type="NCBI Taxonomy" id="1169474"/>
    <lineage>
        <taxon>Eukaryota</taxon>
        <taxon>Sar</taxon>
        <taxon>Alveolata</taxon>
        <taxon>Colpodellida</taxon>
        <taxon>Chromeraceae</taxon>
        <taxon>Chromera</taxon>
    </lineage>
</organism>
<reference evidence="2" key="1">
    <citation type="submission" date="2014-11" db="EMBL/GenBank/DDBJ databases">
        <authorList>
            <person name="Otto D Thomas"/>
            <person name="Naeem Raeece"/>
        </authorList>
    </citation>
    <scope>NUCLEOTIDE SEQUENCE</scope>
</reference>
<feature type="compositionally biased region" description="Basic and acidic residues" evidence="1">
    <location>
        <begin position="38"/>
        <end position="61"/>
    </location>
</feature>
<proteinExistence type="predicted"/>
<name>A0A0G4HND3_9ALVE</name>
<gene>
    <name evidence="2" type="ORF">Cvel_7675</name>
</gene>
<evidence type="ECO:0000256" key="1">
    <source>
        <dbReference type="SAM" id="MobiDB-lite"/>
    </source>
</evidence>
<dbReference type="EMBL" id="CDMZ01003306">
    <property type="protein sequence ID" value="CEM45866.1"/>
    <property type="molecule type" value="Genomic_DNA"/>
</dbReference>
<evidence type="ECO:0000313" key="2">
    <source>
        <dbReference type="EMBL" id="CEM45866.1"/>
    </source>
</evidence>
<dbReference type="VEuPathDB" id="CryptoDB:Cvel_7675"/>
<dbReference type="AlphaFoldDB" id="A0A0G4HND3"/>
<dbReference type="PhylomeDB" id="A0A0G4HND3"/>
<sequence length="188" mass="20255">MRAAQAVGEPSHGGADTAASASVSAAPPIPAAASVYQQKEKETEDTREQNERPQTNKEKGRLSRGYTLPAGNLLRKRRSEQPEEEEPSATAVGDSQGRRGGASSNYECMGEDDQILTDERQRQWMEEDAKTVDGVLTDLLISFSHNGGWRGAGGFSSTMVGKRSQGKGEGVFLENGSGWACVFRFSLD</sequence>
<protein>
    <submittedName>
        <fullName evidence="2">Uncharacterized protein</fullName>
    </submittedName>
</protein>
<accession>A0A0G4HND3</accession>